<accession>A0A2W1NDX6</accession>
<dbReference type="SUPFAM" id="SSF53474">
    <property type="entry name" value="alpha/beta-Hydrolases"/>
    <property type="match status" value="1"/>
</dbReference>
<protein>
    <recommendedName>
        <fullName evidence="2">Serine aminopeptidase S33 domain-containing protein</fullName>
    </recommendedName>
</protein>
<dbReference type="PANTHER" id="PTHR43798">
    <property type="entry name" value="MONOACYLGLYCEROL LIPASE"/>
    <property type="match status" value="1"/>
</dbReference>
<dbReference type="PRINTS" id="PR00793">
    <property type="entry name" value="PROAMNOPTASE"/>
</dbReference>
<dbReference type="EMBL" id="QKSB01000010">
    <property type="protein sequence ID" value="PZE16266.1"/>
    <property type="molecule type" value="Genomic_DNA"/>
</dbReference>
<dbReference type="PANTHER" id="PTHR43798:SF31">
    <property type="entry name" value="AB HYDROLASE SUPERFAMILY PROTEIN YCLE"/>
    <property type="match status" value="1"/>
</dbReference>
<sequence>MKKINLYLSMVIMGLLIVSCTKQETATYARFMFRNDGADLAVEVNGNLASKTFILLLHGGPGGSGTAYNGGRYSEILEEKYAIVYMDQRGNGASQGSYSESDLTLTQNSKDVYALTKFLKLKYGDDISLFLLGHSWGGITSSHVLVNTAIQEELKGWIEVDGVNDFAQNNLEAIRLFKTVGEAQVAKNHEVGFWQEVLDSVKVIDTLNITFADELYLNQKGFEAEQKLKEIERPEDNSTAGYSFFNSPINSLSILTNNSLVNGVLNNDSKENPTSEFLYKVKIPAQFLWGKYDFVVPPALGIDAFNKVGSSNKKLVFFEHSGHSPMINEPEKFTNEIIGFISLYE</sequence>
<proteinExistence type="predicted"/>
<keyword evidence="4" id="KW-1185">Reference proteome</keyword>
<dbReference type="Pfam" id="PF12146">
    <property type="entry name" value="Hydrolase_4"/>
    <property type="match status" value="1"/>
</dbReference>
<dbReference type="Gene3D" id="3.40.50.1820">
    <property type="entry name" value="alpha/beta hydrolase"/>
    <property type="match status" value="1"/>
</dbReference>
<dbReference type="Proteomes" id="UP000249248">
    <property type="component" value="Unassembled WGS sequence"/>
</dbReference>
<evidence type="ECO:0000259" key="2">
    <source>
        <dbReference type="Pfam" id="PF12146"/>
    </source>
</evidence>
<dbReference type="InterPro" id="IPR022742">
    <property type="entry name" value="Hydrolase_4"/>
</dbReference>
<dbReference type="AlphaFoldDB" id="A0A2W1NDX6"/>
<dbReference type="InterPro" id="IPR029058">
    <property type="entry name" value="AB_hydrolase_fold"/>
</dbReference>
<name>A0A2W1NDX6_9FLAO</name>
<evidence type="ECO:0000313" key="4">
    <source>
        <dbReference type="Proteomes" id="UP000249248"/>
    </source>
</evidence>
<dbReference type="GO" id="GO:0016020">
    <property type="term" value="C:membrane"/>
    <property type="evidence" value="ECO:0007669"/>
    <property type="project" value="TreeGrafter"/>
</dbReference>
<dbReference type="RefSeq" id="WP_111064152.1">
    <property type="nucleotide sequence ID" value="NZ_JBHUCU010000037.1"/>
</dbReference>
<dbReference type="InterPro" id="IPR002410">
    <property type="entry name" value="Peptidase_S33"/>
</dbReference>
<dbReference type="GO" id="GO:0008233">
    <property type="term" value="F:peptidase activity"/>
    <property type="evidence" value="ECO:0007669"/>
    <property type="project" value="InterPro"/>
</dbReference>
<reference evidence="3 4" key="1">
    <citation type="submission" date="2018-06" db="EMBL/GenBank/DDBJ databases">
        <title>The draft genome sequence of Crocinitomix sp. SM1701.</title>
        <authorList>
            <person name="Zhang X."/>
        </authorList>
    </citation>
    <scope>NUCLEOTIDE SEQUENCE [LARGE SCALE GENOMIC DNA]</scope>
    <source>
        <strain evidence="3 4">SM1701</strain>
    </source>
</reference>
<keyword evidence="1" id="KW-0378">Hydrolase</keyword>
<gene>
    <name evidence="3" type="ORF">DNU06_14145</name>
</gene>
<organism evidence="3 4">
    <name type="scientific">Putridiphycobacter roseus</name>
    <dbReference type="NCBI Taxonomy" id="2219161"/>
    <lineage>
        <taxon>Bacteria</taxon>
        <taxon>Pseudomonadati</taxon>
        <taxon>Bacteroidota</taxon>
        <taxon>Flavobacteriia</taxon>
        <taxon>Flavobacteriales</taxon>
        <taxon>Crocinitomicaceae</taxon>
        <taxon>Putridiphycobacter</taxon>
    </lineage>
</organism>
<evidence type="ECO:0000313" key="3">
    <source>
        <dbReference type="EMBL" id="PZE16266.1"/>
    </source>
</evidence>
<dbReference type="OrthoDB" id="9796770at2"/>
<dbReference type="GO" id="GO:0006508">
    <property type="term" value="P:proteolysis"/>
    <property type="evidence" value="ECO:0007669"/>
    <property type="project" value="InterPro"/>
</dbReference>
<comment type="caution">
    <text evidence="3">The sequence shown here is derived from an EMBL/GenBank/DDBJ whole genome shotgun (WGS) entry which is preliminary data.</text>
</comment>
<evidence type="ECO:0000256" key="1">
    <source>
        <dbReference type="ARBA" id="ARBA00022801"/>
    </source>
</evidence>
<dbReference type="PROSITE" id="PS51257">
    <property type="entry name" value="PROKAR_LIPOPROTEIN"/>
    <property type="match status" value="1"/>
</dbReference>
<feature type="domain" description="Serine aminopeptidase S33" evidence="2">
    <location>
        <begin position="52"/>
        <end position="158"/>
    </location>
</feature>
<dbReference type="InterPro" id="IPR050266">
    <property type="entry name" value="AB_hydrolase_sf"/>
</dbReference>